<dbReference type="Pfam" id="PF24984">
    <property type="entry name" value="HEAT_EF3_GNC1"/>
    <property type="match status" value="1"/>
</dbReference>
<dbReference type="InterPro" id="IPR021133">
    <property type="entry name" value="HEAT_type_2"/>
</dbReference>
<dbReference type="SMART" id="SM01349">
    <property type="entry name" value="TOG"/>
    <property type="match status" value="2"/>
</dbReference>
<evidence type="ECO:0000259" key="5">
    <source>
        <dbReference type="SMART" id="SM01349"/>
    </source>
</evidence>
<feature type="domain" description="TOG" evidence="5">
    <location>
        <begin position="1347"/>
        <end position="1586"/>
    </location>
</feature>
<dbReference type="InterPro" id="IPR011989">
    <property type="entry name" value="ARM-like"/>
</dbReference>
<dbReference type="InterPro" id="IPR057546">
    <property type="entry name" value="HEAT_GCN1"/>
</dbReference>
<feature type="repeat" description="HEAT" evidence="3">
    <location>
        <begin position="1527"/>
        <end position="1565"/>
    </location>
</feature>
<dbReference type="Pfam" id="PF24987">
    <property type="entry name" value="HEAT_EF3_N"/>
    <property type="match status" value="2"/>
</dbReference>
<sequence>MEAILATACHDRSAAARLSAWGRLPAALELELAHTPADAVAATLARHVAASLDLLPDRCSARAVEAALSLASRLPSLDAALPAALTRAVAATEPTLSPQGKARALRALRAALSCSLPAFCASGAFSDLVAVQGALLLGCSSHSPRRAQTLAARRGVRSLLDAAPPVAEAYAAALAALASPDEGACLLLGAMMHPPHQPPAAFASRREAWLKMYVACVLAVNTPAPPCVRRAFDAVVALASADEWASTLLPSILRCLKRSPDAALPALPALLAALPATLPPPGALAVLAEALHPSLLSASASRVDGALAVLAAFSRRAAADDAAAALSALASLPRTSLTGEAQRAAVGGAMREIAEPLAAPPPPAAAAAVERCLSLLLALLPKETSESARGALLGALARLLARSAAAGGAAAAIAKGLGEKNAEARRAHLGAVFAALSDGFDGFDGAGGAGGGGAARRMAAGLLDALVGWAEPLFALVRPALKKGAGAGARSDAVVALCCLHEAATVCPAVEKLCAAEKLWASALKPKDSFLWQHEGLWNAPPREIQAMPRLLRSLTRSPAHFALCGDGGGALLRALCQLSIHPAYAPRRVKALPLDSLPESLRSHEALHERLLHAAEAVARKPLKPSSEGGAAEPEAENERAAEIARAPRLSSLALAALSGPLEPALLPRFLMLSHQPSMLLGGASGPWLSFCSQWERSQSVGKALEAQAKSLSELLGGKNGAFSDDASTRQAALAALRSVLGAVHHTLLPELMPVLLASLLPIAQELEASTESDAKVLQTPQGKLSTDAAEAPRPSDGAEAEAEDYEAEVRAALKKKEAAAAAKAKPEKKGPSKQELKRQQQMESEAVTRVQLQTALTQLQYRLELVLALCEAGPSAVQPWLAELLPLVLPLPRVAVLRVPSLSRYLPTWDDALLPNLFHSLAGCGGNTLRQRQRVFGQALLESLAAPAAPIADAPSLVPLCASLLDDIHDAHRHTPLPHSAVSLLLPVIRRCLAAEPKTDETRALADGAFSLLCHHCAPLLPLQQAERRLQVQLLLAAMSSRGDRWRTTAATALLQIAATLQPDNLQELLHSALYAASAPDRLACIRALAAVPSLYDSADPEVAVRLWVLRVDDDIECASSGDELWRRYDASSPLPDELEAALLPLLCEALPRVRAQAARALAAAAAVRAERVHPTLTRLFDLYKRSLPPPADAAAPRRPGAEPEDSGAAARQGVALALGALGAELKAREQLPVVFAFLKRALGDAHEDVAQAMMQAGREIIERQPRPDEMVAMLVPMFEAFLAEPATTEVHDRIRQGVVLYMGSLAKHIPPDDPKVAQVVERLMSALGTPSESVQRTISMSLASLMSKPAVKPNAPQYLAELLSVLLSTPSYAKRRGAAFGLAGVVKGIGILSLKQHDVMAKLRAAIVEKKKGEEEANAREGALYAFECLAETLGRLFEPYIVTILPLLLHSVSDGSGPVRAAAVSASQHIMAQLSAQGIKMVLPALLSALNDEKWRTKHAAAEILGSMAYCSPKQLSKTLPEVVPALTEVLTNAHPRVKESANAALASVGGVIKNPEILELVPTLLDALSEPAKFTTSALDALAHCQFEHCVDSPSLALIVPVLHRGLRERAAQSKRKTSHITGNMCSLLADRNDIVPYLPLLLPELKSSLHDPIPEVRSSGAKAIGRLCAGLGEEHSSDLLPWLMASLSGEGAAVERAGAAQGLAEVLSALGDAKVAQVLPTLIDGCRSGDALAREGFLMLWVNLPAVLGARFEPFLDGVIPAVLEGLADDVEAVREAAMLGAQALIAAFLHTAAGLLVPPLRIGLADDNYRIRQSSAALLGDLLMRLTNNEPIPVLEEGEENAKDSPLAVISPEQQRELLAAIYIARSDVQVDVRQSASTVWKGLISNAPRALRIILTPLTGQLVDGLSSSSDERQQAAARALGELVSKLSDRVLPKLIPILERGLKEGDCAHRQGVCLGLAELMSAAGRESVVAFLGELVNAVRCGLCDEEAPVRKTAAHAFNTLQRLIGVQAVQEIVPALLQLLRCKDPASVVQGQSGLREVTGQRPQAVVPYLLPKLCTRPMTVANATAISAIADVAGAALHTHLDTVLETLLGETFLEAELAPDGQQVDVELRDALVRAAKCVALAVQEDGLHYLGAEISAATSPRALPHVRVAAAALTSSLCKECVHDLSPFHPTLMQSLVGMFHAEQPAVLRAGLAALDDLVKSLPKERYALHVTWLRQQVQETSFEYRQHQLSMGVPRGQPTLLPAFTLPSGIGPLVAIHLQGLMTGSPELREQAAAALGELVDLTPLTTLKPYVIQITGPLIRIVGDRFPWGVKAEILHTLSMLISKGAALLKPFVPQLQTTFVKALSDTTRVVRMRGATALCKLVALSARVEPLATELLNTLASADPAVQNALLCALGGVLRGVAKPLSDELFGKIKSTALTMLCAEDDELSIAAASLVGSCGRWVSILDLLHEIDEAATRGPDGWKRTLLVERAHLSLLRSVPAKDLRPGLSLLLSHAEEAAQGEKVDVRQPACHALVRIAAAMAEPEAEDVAATEEEGGDLHELALVSAAAVPAGVYHMLAQLLADRVLEVRMSALHSIKTLCKLRPAVLCASGCRVATELLPGILACLGEKRNVMIVSAAQRCLMHVVLSCNWSEENPPSVAAVGKDALATTEAFIRKHLKKMIGQESEAEHSDEEPA</sequence>
<dbReference type="PANTHER" id="PTHR23346:SF7">
    <property type="entry name" value="STALLED RIBOSOME SENSOR GCN1"/>
    <property type="match status" value="1"/>
</dbReference>
<feature type="repeat" description="HEAT" evidence="3">
    <location>
        <begin position="1647"/>
        <end position="1685"/>
    </location>
</feature>
<dbReference type="PROSITE" id="PS50077">
    <property type="entry name" value="HEAT_REPEAT"/>
    <property type="match status" value="3"/>
</dbReference>
<gene>
    <name evidence="6" type="ORF">AB1Y20_001981</name>
</gene>
<accession>A0AB34J849</accession>
<dbReference type="InterPro" id="IPR034085">
    <property type="entry name" value="TOG"/>
</dbReference>
<organism evidence="6 7">
    <name type="scientific">Prymnesium parvum</name>
    <name type="common">Toxic golden alga</name>
    <dbReference type="NCBI Taxonomy" id="97485"/>
    <lineage>
        <taxon>Eukaryota</taxon>
        <taxon>Haptista</taxon>
        <taxon>Haptophyta</taxon>
        <taxon>Prymnesiophyceae</taxon>
        <taxon>Prymnesiales</taxon>
        <taxon>Prymnesiaceae</taxon>
        <taxon>Prymnesium</taxon>
    </lineage>
</organism>
<evidence type="ECO:0000256" key="2">
    <source>
        <dbReference type="ARBA" id="ARBA00022737"/>
    </source>
</evidence>
<dbReference type="InterPro" id="IPR004155">
    <property type="entry name" value="PBS_lyase_HEAT"/>
</dbReference>
<feature type="region of interest" description="Disordered" evidence="4">
    <location>
        <begin position="619"/>
        <end position="643"/>
    </location>
</feature>
<keyword evidence="7" id="KW-1185">Reference proteome</keyword>
<dbReference type="GO" id="GO:0034198">
    <property type="term" value="P:cellular response to amino acid starvation"/>
    <property type="evidence" value="ECO:0007669"/>
    <property type="project" value="TreeGrafter"/>
</dbReference>
<dbReference type="GO" id="GO:0019887">
    <property type="term" value="F:protein kinase regulator activity"/>
    <property type="evidence" value="ECO:0007669"/>
    <property type="project" value="TreeGrafter"/>
</dbReference>
<feature type="repeat" description="HEAT" evidence="3">
    <location>
        <begin position="1486"/>
        <end position="1524"/>
    </location>
</feature>
<dbReference type="EMBL" id="JBGBPQ010000011">
    <property type="protein sequence ID" value="KAL1515351.1"/>
    <property type="molecule type" value="Genomic_DNA"/>
</dbReference>
<reference evidence="6 7" key="1">
    <citation type="journal article" date="2024" name="Science">
        <title>Giant polyketide synthase enzymes in the biosynthesis of giant marine polyether toxins.</title>
        <authorList>
            <person name="Fallon T.R."/>
            <person name="Shende V.V."/>
            <person name="Wierzbicki I.H."/>
            <person name="Pendleton A.L."/>
            <person name="Watervoot N.F."/>
            <person name="Auber R.P."/>
            <person name="Gonzalez D.J."/>
            <person name="Wisecaver J.H."/>
            <person name="Moore B.S."/>
        </authorList>
    </citation>
    <scope>NUCLEOTIDE SEQUENCE [LARGE SCALE GENOMIC DNA]</scope>
    <source>
        <strain evidence="6 7">12B1</strain>
    </source>
</reference>
<dbReference type="SUPFAM" id="SSF48371">
    <property type="entry name" value="ARM repeat"/>
    <property type="match status" value="4"/>
</dbReference>
<comment type="similarity">
    <text evidence="1">Belongs to the GCN1 family.</text>
</comment>
<evidence type="ECO:0000313" key="6">
    <source>
        <dbReference type="EMBL" id="KAL1515351.1"/>
    </source>
</evidence>
<evidence type="ECO:0000256" key="4">
    <source>
        <dbReference type="SAM" id="MobiDB-lite"/>
    </source>
</evidence>
<evidence type="ECO:0000256" key="1">
    <source>
        <dbReference type="ARBA" id="ARBA00007366"/>
    </source>
</evidence>
<name>A0AB34J849_PRYPA</name>
<dbReference type="GO" id="GO:0006417">
    <property type="term" value="P:regulation of translation"/>
    <property type="evidence" value="ECO:0007669"/>
    <property type="project" value="TreeGrafter"/>
</dbReference>
<dbReference type="GO" id="GO:0005829">
    <property type="term" value="C:cytosol"/>
    <property type="evidence" value="ECO:0007669"/>
    <property type="project" value="TreeGrafter"/>
</dbReference>
<comment type="caution">
    <text evidence="6">The sequence shown here is derived from an EMBL/GenBank/DDBJ whole genome shotgun (WGS) entry which is preliminary data.</text>
</comment>
<evidence type="ECO:0000313" key="7">
    <source>
        <dbReference type="Proteomes" id="UP001515480"/>
    </source>
</evidence>
<feature type="domain" description="TOG" evidence="5">
    <location>
        <begin position="1672"/>
        <end position="1928"/>
    </location>
</feature>
<dbReference type="InterPro" id="IPR016024">
    <property type="entry name" value="ARM-type_fold"/>
</dbReference>
<feature type="region of interest" description="Disordered" evidence="4">
    <location>
        <begin position="773"/>
        <end position="844"/>
    </location>
</feature>
<keyword evidence="2" id="KW-0677">Repeat</keyword>
<proteinExistence type="inferred from homology"/>
<dbReference type="InterPro" id="IPR056810">
    <property type="entry name" value="GNC1-like_N"/>
</dbReference>
<dbReference type="SMART" id="SM00567">
    <property type="entry name" value="EZ_HEAT"/>
    <property type="match status" value="6"/>
</dbReference>
<dbReference type="Gene3D" id="1.25.10.10">
    <property type="entry name" value="Leucine-rich Repeat Variant"/>
    <property type="match status" value="6"/>
</dbReference>
<dbReference type="Pfam" id="PF23271">
    <property type="entry name" value="HEAT_GCN1"/>
    <property type="match status" value="1"/>
</dbReference>
<protein>
    <recommendedName>
        <fullName evidence="5">TOG domain-containing protein</fullName>
    </recommendedName>
</protein>
<evidence type="ECO:0000256" key="3">
    <source>
        <dbReference type="PROSITE-ProRule" id="PRU00103"/>
    </source>
</evidence>
<dbReference type="PANTHER" id="PTHR23346">
    <property type="entry name" value="TRANSLATIONAL ACTIVATOR GCN1-RELATED"/>
    <property type="match status" value="1"/>
</dbReference>
<dbReference type="Pfam" id="PF24993">
    <property type="entry name" value="GNC1_N"/>
    <property type="match status" value="1"/>
</dbReference>
<dbReference type="Proteomes" id="UP001515480">
    <property type="component" value="Unassembled WGS sequence"/>
</dbReference>
<feature type="compositionally biased region" description="Basic and acidic residues" evidence="4">
    <location>
        <begin position="809"/>
        <end position="842"/>
    </location>
</feature>